<organism evidence="2 3">
    <name type="scientific">Parasponia andersonii</name>
    <name type="common">Sponia andersonii</name>
    <dbReference type="NCBI Taxonomy" id="3476"/>
    <lineage>
        <taxon>Eukaryota</taxon>
        <taxon>Viridiplantae</taxon>
        <taxon>Streptophyta</taxon>
        <taxon>Embryophyta</taxon>
        <taxon>Tracheophyta</taxon>
        <taxon>Spermatophyta</taxon>
        <taxon>Magnoliopsida</taxon>
        <taxon>eudicotyledons</taxon>
        <taxon>Gunneridae</taxon>
        <taxon>Pentapetalae</taxon>
        <taxon>rosids</taxon>
        <taxon>fabids</taxon>
        <taxon>Rosales</taxon>
        <taxon>Cannabaceae</taxon>
        <taxon>Parasponia</taxon>
    </lineage>
</organism>
<dbReference type="EMBL" id="JXTB01000623">
    <property type="protein sequence ID" value="PON35183.1"/>
    <property type="molecule type" value="Genomic_DNA"/>
</dbReference>
<proteinExistence type="predicted"/>
<reference evidence="3" key="1">
    <citation type="submission" date="2016-06" db="EMBL/GenBank/DDBJ databases">
        <title>Parallel loss of symbiosis genes in relatives of nitrogen-fixing non-legume Parasponia.</title>
        <authorList>
            <person name="Van Velzen R."/>
            <person name="Holmer R."/>
            <person name="Bu F."/>
            <person name="Rutten L."/>
            <person name="Van Zeijl A."/>
            <person name="Liu W."/>
            <person name="Santuari L."/>
            <person name="Cao Q."/>
            <person name="Sharma T."/>
            <person name="Shen D."/>
            <person name="Roswanjaya Y."/>
            <person name="Wardhani T."/>
            <person name="Kalhor M.S."/>
            <person name="Jansen J."/>
            <person name="Van den Hoogen J."/>
            <person name="Gungor B."/>
            <person name="Hartog M."/>
            <person name="Hontelez J."/>
            <person name="Verver J."/>
            <person name="Yang W.-C."/>
            <person name="Schijlen E."/>
            <person name="Repin R."/>
            <person name="Schilthuizen M."/>
            <person name="Schranz E."/>
            <person name="Heidstra R."/>
            <person name="Miyata K."/>
            <person name="Fedorova E."/>
            <person name="Kohlen W."/>
            <person name="Bisseling T."/>
            <person name="Smit S."/>
            <person name="Geurts R."/>
        </authorList>
    </citation>
    <scope>NUCLEOTIDE SEQUENCE [LARGE SCALE GENOMIC DNA]</scope>
    <source>
        <strain evidence="3">cv. WU1-14</strain>
    </source>
</reference>
<evidence type="ECO:0000313" key="2">
    <source>
        <dbReference type="EMBL" id="PON35183.1"/>
    </source>
</evidence>
<evidence type="ECO:0000256" key="1">
    <source>
        <dbReference type="SAM" id="Phobius"/>
    </source>
</evidence>
<comment type="caution">
    <text evidence="2">The sequence shown here is derived from an EMBL/GenBank/DDBJ whole genome shotgun (WGS) entry which is preliminary data.</text>
</comment>
<keyword evidence="1" id="KW-0812">Transmembrane</keyword>
<feature type="transmembrane region" description="Helical" evidence="1">
    <location>
        <begin position="27"/>
        <end position="51"/>
    </location>
</feature>
<sequence length="56" mass="6061">FNSGSIIKDHLKRAETSSTLAYSSSRLLLAVELVLFHPLPTAAPILAHFLAKITSI</sequence>
<dbReference type="Proteomes" id="UP000237105">
    <property type="component" value="Unassembled WGS sequence"/>
</dbReference>
<dbReference type="AlphaFoldDB" id="A0A2P5AF68"/>
<feature type="non-terminal residue" evidence="2">
    <location>
        <position position="1"/>
    </location>
</feature>
<keyword evidence="1" id="KW-1133">Transmembrane helix</keyword>
<evidence type="ECO:0000313" key="3">
    <source>
        <dbReference type="Proteomes" id="UP000237105"/>
    </source>
</evidence>
<protein>
    <submittedName>
        <fullName evidence="2">Uncharacterized protein</fullName>
    </submittedName>
</protein>
<keyword evidence="3" id="KW-1185">Reference proteome</keyword>
<name>A0A2P5AF68_PARAD</name>
<gene>
    <name evidence="2" type="ORF">PanWU01x14_338420</name>
</gene>
<keyword evidence="1" id="KW-0472">Membrane</keyword>
<accession>A0A2P5AF68</accession>